<gene>
    <name evidence="1" type="ORF">SCLCIDRAFT_34616</name>
</gene>
<dbReference type="InParanoid" id="A0A0C2YK56"/>
<dbReference type="AlphaFoldDB" id="A0A0C2YK56"/>
<reference evidence="2" key="2">
    <citation type="submission" date="2015-01" db="EMBL/GenBank/DDBJ databases">
        <title>Evolutionary Origins and Diversification of the Mycorrhizal Mutualists.</title>
        <authorList>
            <consortium name="DOE Joint Genome Institute"/>
            <consortium name="Mycorrhizal Genomics Consortium"/>
            <person name="Kohler A."/>
            <person name="Kuo A."/>
            <person name="Nagy L.G."/>
            <person name="Floudas D."/>
            <person name="Copeland A."/>
            <person name="Barry K.W."/>
            <person name="Cichocki N."/>
            <person name="Veneault-Fourrey C."/>
            <person name="LaButti K."/>
            <person name="Lindquist E.A."/>
            <person name="Lipzen A."/>
            <person name="Lundell T."/>
            <person name="Morin E."/>
            <person name="Murat C."/>
            <person name="Riley R."/>
            <person name="Ohm R."/>
            <person name="Sun H."/>
            <person name="Tunlid A."/>
            <person name="Henrissat B."/>
            <person name="Grigoriev I.V."/>
            <person name="Hibbett D.S."/>
            <person name="Martin F."/>
        </authorList>
    </citation>
    <scope>NUCLEOTIDE SEQUENCE [LARGE SCALE GENOMIC DNA]</scope>
    <source>
        <strain evidence="2">Foug A</strain>
    </source>
</reference>
<dbReference type="OrthoDB" id="2677435at2759"/>
<accession>A0A0C2YK56</accession>
<evidence type="ECO:0000313" key="1">
    <source>
        <dbReference type="EMBL" id="KIM50133.1"/>
    </source>
</evidence>
<proteinExistence type="predicted"/>
<dbReference type="HOGENOM" id="CLU_1441839_0_0_1"/>
<protein>
    <submittedName>
        <fullName evidence="1">Uncharacterized protein</fullName>
    </submittedName>
</protein>
<dbReference type="Proteomes" id="UP000053989">
    <property type="component" value="Unassembled WGS sequence"/>
</dbReference>
<dbReference type="EMBL" id="KN822676">
    <property type="protein sequence ID" value="KIM50133.1"/>
    <property type="molecule type" value="Genomic_DNA"/>
</dbReference>
<reference evidence="1 2" key="1">
    <citation type="submission" date="2014-04" db="EMBL/GenBank/DDBJ databases">
        <authorList>
            <consortium name="DOE Joint Genome Institute"/>
            <person name="Kuo A."/>
            <person name="Kohler A."/>
            <person name="Nagy L.G."/>
            <person name="Floudas D."/>
            <person name="Copeland A."/>
            <person name="Barry K.W."/>
            <person name="Cichocki N."/>
            <person name="Veneault-Fourrey C."/>
            <person name="LaButti K."/>
            <person name="Lindquist E.A."/>
            <person name="Lipzen A."/>
            <person name="Lundell T."/>
            <person name="Morin E."/>
            <person name="Murat C."/>
            <person name="Sun H."/>
            <person name="Tunlid A."/>
            <person name="Henrissat B."/>
            <person name="Grigoriev I.V."/>
            <person name="Hibbett D.S."/>
            <person name="Martin F."/>
            <person name="Nordberg H.P."/>
            <person name="Cantor M.N."/>
            <person name="Hua S.X."/>
        </authorList>
    </citation>
    <scope>NUCLEOTIDE SEQUENCE [LARGE SCALE GENOMIC DNA]</scope>
    <source>
        <strain evidence="1 2">Foug A</strain>
    </source>
</reference>
<keyword evidence="2" id="KW-1185">Reference proteome</keyword>
<name>A0A0C2YK56_9AGAM</name>
<sequence length="188" mass="20437">MASTDPNKAFCSPFILQLLANAHLCTCSGSIDVPVLQLSVKEYRARGVIALCLSALEHAIKIRKAPSDVTDAGKGAVNLFKGACKQNNTSKKGAAEHAFSEQHWGMAMLSYFQSVARWTPEALQDIVGMAHTVLQDDCDGDSSTDDQGEGNVEGNVDSHRFMCKSPMSFVYCTDPFTEFVHPIITILH</sequence>
<evidence type="ECO:0000313" key="2">
    <source>
        <dbReference type="Proteomes" id="UP000053989"/>
    </source>
</evidence>
<organism evidence="1 2">
    <name type="scientific">Scleroderma citrinum Foug A</name>
    <dbReference type="NCBI Taxonomy" id="1036808"/>
    <lineage>
        <taxon>Eukaryota</taxon>
        <taxon>Fungi</taxon>
        <taxon>Dikarya</taxon>
        <taxon>Basidiomycota</taxon>
        <taxon>Agaricomycotina</taxon>
        <taxon>Agaricomycetes</taxon>
        <taxon>Agaricomycetidae</taxon>
        <taxon>Boletales</taxon>
        <taxon>Sclerodermatineae</taxon>
        <taxon>Sclerodermataceae</taxon>
        <taxon>Scleroderma</taxon>
    </lineage>
</organism>